<comment type="caution">
    <text evidence="1">The sequence shown here is derived from an EMBL/GenBank/DDBJ whole genome shotgun (WGS) entry which is preliminary data.</text>
</comment>
<protein>
    <submittedName>
        <fullName evidence="1">41018_t:CDS:1</fullName>
    </submittedName>
</protein>
<evidence type="ECO:0000313" key="2">
    <source>
        <dbReference type="Proteomes" id="UP000789901"/>
    </source>
</evidence>
<dbReference type="EMBL" id="CAJVQB010020929">
    <property type="protein sequence ID" value="CAG8795767.1"/>
    <property type="molecule type" value="Genomic_DNA"/>
</dbReference>
<dbReference type="Proteomes" id="UP000789901">
    <property type="component" value="Unassembled WGS sequence"/>
</dbReference>
<accession>A0ABN7VTL9</accession>
<sequence>MIKRIEIEEWIKHNINIEKDLPKSIIESEECSENDDNNLYYKDKNFYTTSSTERLLVVTSLPSFSQSSVPFFDTIQQENSNFNKDNQWNIQIVNSQICVHMNDCITLQQTTSEDAKIVKEQTILIHDIVNNQRQPQNT</sequence>
<proteinExistence type="predicted"/>
<gene>
    <name evidence="1" type="ORF">GMARGA_LOCUS22054</name>
</gene>
<reference evidence="1 2" key="1">
    <citation type="submission" date="2021-06" db="EMBL/GenBank/DDBJ databases">
        <authorList>
            <person name="Kallberg Y."/>
            <person name="Tangrot J."/>
            <person name="Rosling A."/>
        </authorList>
    </citation>
    <scope>NUCLEOTIDE SEQUENCE [LARGE SCALE GENOMIC DNA]</scope>
    <source>
        <strain evidence="1 2">120-4 pot B 10/14</strain>
    </source>
</reference>
<organism evidence="1 2">
    <name type="scientific">Gigaspora margarita</name>
    <dbReference type="NCBI Taxonomy" id="4874"/>
    <lineage>
        <taxon>Eukaryota</taxon>
        <taxon>Fungi</taxon>
        <taxon>Fungi incertae sedis</taxon>
        <taxon>Mucoromycota</taxon>
        <taxon>Glomeromycotina</taxon>
        <taxon>Glomeromycetes</taxon>
        <taxon>Diversisporales</taxon>
        <taxon>Gigasporaceae</taxon>
        <taxon>Gigaspora</taxon>
    </lineage>
</organism>
<keyword evidence="2" id="KW-1185">Reference proteome</keyword>
<evidence type="ECO:0000313" key="1">
    <source>
        <dbReference type="EMBL" id="CAG8795767.1"/>
    </source>
</evidence>
<feature type="non-terminal residue" evidence="1">
    <location>
        <position position="138"/>
    </location>
</feature>
<name>A0ABN7VTL9_GIGMA</name>